<feature type="region of interest" description="Disordered" evidence="1">
    <location>
        <begin position="1"/>
        <end position="44"/>
    </location>
</feature>
<accession>A0ABV6LLH5</accession>
<feature type="compositionally biased region" description="Polar residues" evidence="1">
    <location>
        <begin position="27"/>
        <end position="44"/>
    </location>
</feature>
<evidence type="ECO:0000313" key="3">
    <source>
        <dbReference type="Proteomes" id="UP001589836"/>
    </source>
</evidence>
<evidence type="ECO:0000256" key="1">
    <source>
        <dbReference type="SAM" id="MobiDB-lite"/>
    </source>
</evidence>
<feature type="compositionally biased region" description="Basic and acidic residues" evidence="1">
    <location>
        <begin position="13"/>
        <end position="26"/>
    </location>
</feature>
<dbReference type="EMBL" id="JBHLTP010000003">
    <property type="protein sequence ID" value="MFC0523138.1"/>
    <property type="molecule type" value="Genomic_DNA"/>
</dbReference>
<dbReference type="Proteomes" id="UP001589836">
    <property type="component" value="Unassembled WGS sequence"/>
</dbReference>
<dbReference type="RefSeq" id="WP_377345676.1">
    <property type="nucleotide sequence ID" value="NZ_JBHLTP010000003.1"/>
</dbReference>
<dbReference type="Pfam" id="PF14140">
    <property type="entry name" value="YpzI"/>
    <property type="match status" value="1"/>
</dbReference>
<organism evidence="2 3">
    <name type="scientific">Pontibacillus salicampi</name>
    <dbReference type="NCBI Taxonomy" id="1449801"/>
    <lineage>
        <taxon>Bacteria</taxon>
        <taxon>Bacillati</taxon>
        <taxon>Bacillota</taxon>
        <taxon>Bacilli</taxon>
        <taxon>Bacillales</taxon>
        <taxon>Bacillaceae</taxon>
        <taxon>Pontibacillus</taxon>
    </lineage>
</organism>
<name>A0ABV6LLH5_9BACI</name>
<gene>
    <name evidence="2" type="ORF">ACFFGV_05950</name>
</gene>
<comment type="caution">
    <text evidence="2">The sequence shown here is derived from an EMBL/GenBank/DDBJ whole genome shotgun (WGS) entry which is preliminary data.</text>
</comment>
<dbReference type="InterPro" id="IPR025414">
    <property type="entry name" value="YpzI-like"/>
</dbReference>
<evidence type="ECO:0000313" key="2">
    <source>
        <dbReference type="EMBL" id="MFC0523138.1"/>
    </source>
</evidence>
<keyword evidence="3" id="KW-1185">Reference proteome</keyword>
<protein>
    <submittedName>
        <fullName evidence="2">YpzI family protein</fullName>
    </submittedName>
</protein>
<sequence length="44" mass="5193">MGKDRQQKKLKQERRVESDRNTETHPKGSSYTEDTNNSNNRLSK</sequence>
<proteinExistence type="predicted"/>
<reference evidence="2 3" key="1">
    <citation type="submission" date="2024-09" db="EMBL/GenBank/DDBJ databases">
        <authorList>
            <person name="Sun Q."/>
            <person name="Mori K."/>
        </authorList>
    </citation>
    <scope>NUCLEOTIDE SEQUENCE [LARGE SCALE GENOMIC DNA]</scope>
    <source>
        <strain evidence="2 3">NCAIM B.02529</strain>
    </source>
</reference>